<protein>
    <submittedName>
        <fullName evidence="2 3">Uncharacterized protein</fullName>
    </submittedName>
</protein>
<dbReference type="PANTHER" id="PTHR12484">
    <property type="entry name" value="B-LYMPHOCYTE ANTIGEN-RELATED"/>
    <property type="match status" value="1"/>
</dbReference>
<evidence type="ECO:0000313" key="4">
    <source>
        <dbReference type="Proteomes" id="UP000006727"/>
    </source>
</evidence>
<proteinExistence type="predicted"/>
<dbReference type="STRING" id="3218.A0A2K1JP27"/>
<feature type="compositionally biased region" description="Acidic residues" evidence="1">
    <location>
        <begin position="664"/>
        <end position="673"/>
    </location>
</feature>
<feature type="compositionally biased region" description="Basic and acidic residues" evidence="1">
    <location>
        <begin position="489"/>
        <end position="506"/>
    </location>
</feature>
<feature type="compositionally biased region" description="Basic and acidic residues" evidence="1">
    <location>
        <begin position="573"/>
        <end position="598"/>
    </location>
</feature>
<dbReference type="PANTHER" id="PTHR12484:SF4">
    <property type="entry name" value="A-KINASE ANCHOR PROTEIN 17A"/>
    <property type="match status" value="1"/>
</dbReference>
<dbReference type="Proteomes" id="UP000006727">
    <property type="component" value="Chromosome 12"/>
</dbReference>
<dbReference type="RefSeq" id="XP_024391206.1">
    <property type="nucleotide sequence ID" value="XM_024535438.2"/>
</dbReference>
<organism evidence="2">
    <name type="scientific">Physcomitrium patens</name>
    <name type="common">Spreading-leaved earth moss</name>
    <name type="synonym">Physcomitrella patens</name>
    <dbReference type="NCBI Taxonomy" id="3218"/>
    <lineage>
        <taxon>Eukaryota</taxon>
        <taxon>Viridiplantae</taxon>
        <taxon>Streptophyta</taxon>
        <taxon>Embryophyta</taxon>
        <taxon>Bryophyta</taxon>
        <taxon>Bryophytina</taxon>
        <taxon>Bryopsida</taxon>
        <taxon>Funariidae</taxon>
        <taxon>Funariales</taxon>
        <taxon>Funariaceae</taxon>
        <taxon>Physcomitrium</taxon>
    </lineage>
</organism>
<dbReference type="GeneID" id="112289815"/>
<sequence length="738" mass="84896">METSTSLDGAVELSEGLSLVPCTLISLSFVRADVSVRPVDEWKLKEGLTALFKKTFGLTVADRDLVVQKEKNYFKKRRDEPIAHGVLHLWGSKPEGDPLRVGGEGADWRKYVAESVNGIELNVSGLKLRCIALIKETNNFDALKQSWEAVFGPRRGEGAQAGPTTLTLKGVPSRWFAEPRVSSKPSVLVTHTIFSSFGEIRNLEVLGNEELAKNPRDVGSMAAALQCQVWVQFINHASFCKTLQTFCGRAMQKAGSSFRATYEVDWDKENFFSVMNVRRRKFEKERLEQQLRIEAELLRKREAEARQAEFARVEEERLKMERMAAALRAEERQRQLDELAKELEEESRMQMLDPDTSSEEKVSIENDRDKASGEGMLQSGTEMKQRISEEDERFSPSRKTNVRHTYDTKDERLLLPVRDEGRSSSDDDESLHSPVAREKRRHMSETDEEIEALSPLTRDKRGYTSNARRETVLTKKRAKRGEASEDEDIRPVRNKSRDSLKDEAKWHSSHARKQSEDTSEDDFEANSPVARNRRKDTSEEEGELRPLPPRMKFREYTSEEEESRALHRKDRRRYTSDDEEGRFIPESVDKRSDTSKEGGRITNVFEENASHDLYNPLERWEPVDETPRHLKLAMGNSRHEEQSYEPRVEGSIRTASKRFSSPEASDEEEELEHDEYIKEDAWRGKDDHYEVDRWALDVTHSVASLSVSEMLLQAPRHTHKGGMDNFEKRLRSIITISS</sequence>
<name>A0A2K1JP27_PHYPA</name>
<dbReference type="InterPro" id="IPR056852">
    <property type="entry name" value="AK17A/B"/>
</dbReference>
<feature type="compositionally biased region" description="Basic and acidic residues" evidence="1">
    <location>
        <begin position="358"/>
        <end position="372"/>
    </location>
</feature>
<dbReference type="PaxDb" id="3218-PP1S128_36V6.1"/>
<evidence type="ECO:0000256" key="1">
    <source>
        <dbReference type="SAM" id="MobiDB-lite"/>
    </source>
</evidence>
<evidence type="ECO:0000313" key="3">
    <source>
        <dbReference type="EnsemblPlants" id="Pp3c12_1620V3.1"/>
    </source>
</evidence>
<accession>A0A2K1JP27</accession>
<feature type="compositionally biased region" description="Basic and acidic residues" evidence="1">
    <location>
        <begin position="457"/>
        <end position="473"/>
    </location>
</feature>
<reference evidence="2 4" key="1">
    <citation type="journal article" date="2008" name="Science">
        <title>The Physcomitrella genome reveals evolutionary insights into the conquest of land by plants.</title>
        <authorList>
            <person name="Rensing S."/>
            <person name="Lang D."/>
            <person name="Zimmer A."/>
            <person name="Terry A."/>
            <person name="Salamov A."/>
            <person name="Shapiro H."/>
            <person name="Nishiyama T."/>
            <person name="Perroud P.-F."/>
            <person name="Lindquist E."/>
            <person name="Kamisugi Y."/>
            <person name="Tanahashi T."/>
            <person name="Sakakibara K."/>
            <person name="Fujita T."/>
            <person name="Oishi K."/>
            <person name="Shin-I T."/>
            <person name="Kuroki Y."/>
            <person name="Toyoda A."/>
            <person name="Suzuki Y."/>
            <person name="Hashimoto A."/>
            <person name="Yamaguchi K."/>
            <person name="Sugano A."/>
            <person name="Kohara Y."/>
            <person name="Fujiyama A."/>
            <person name="Anterola A."/>
            <person name="Aoki S."/>
            <person name="Ashton N."/>
            <person name="Barbazuk W.B."/>
            <person name="Barker E."/>
            <person name="Bennetzen J."/>
            <person name="Bezanilla M."/>
            <person name="Blankenship R."/>
            <person name="Cho S.H."/>
            <person name="Dutcher S."/>
            <person name="Estelle M."/>
            <person name="Fawcett J.A."/>
            <person name="Gundlach H."/>
            <person name="Hanada K."/>
            <person name="Heyl A."/>
            <person name="Hicks K.A."/>
            <person name="Hugh J."/>
            <person name="Lohr M."/>
            <person name="Mayer K."/>
            <person name="Melkozernov A."/>
            <person name="Murata T."/>
            <person name="Nelson D."/>
            <person name="Pils B."/>
            <person name="Prigge M."/>
            <person name="Reiss B."/>
            <person name="Renner T."/>
            <person name="Rombauts S."/>
            <person name="Rushton P."/>
            <person name="Sanderfoot A."/>
            <person name="Schween G."/>
            <person name="Shiu S.-H."/>
            <person name="Stueber K."/>
            <person name="Theodoulou F.L."/>
            <person name="Tu H."/>
            <person name="Van de Peer Y."/>
            <person name="Verrier P.J."/>
            <person name="Waters E."/>
            <person name="Wood A."/>
            <person name="Yang L."/>
            <person name="Cove D."/>
            <person name="Cuming A."/>
            <person name="Hasebe M."/>
            <person name="Lucas S."/>
            <person name="Mishler D.B."/>
            <person name="Reski R."/>
            <person name="Grigoriev I."/>
            <person name="Quatrano R.S."/>
            <person name="Boore J.L."/>
        </authorList>
    </citation>
    <scope>NUCLEOTIDE SEQUENCE [LARGE SCALE GENOMIC DNA]</scope>
    <source>
        <strain evidence="3 4">cv. Gransden 2004</strain>
    </source>
</reference>
<dbReference type="Pfam" id="PF25015">
    <property type="entry name" value="RBD_AKAP-17A"/>
    <property type="match status" value="1"/>
</dbReference>
<keyword evidence="4" id="KW-1185">Reference proteome</keyword>
<feature type="region of interest" description="Disordered" evidence="1">
    <location>
        <begin position="635"/>
        <end position="673"/>
    </location>
</feature>
<dbReference type="Gramene" id="Pp3c12_1620V3.1">
    <property type="protein sequence ID" value="Pp3c12_1620V3.1"/>
    <property type="gene ID" value="Pp3c12_1620"/>
</dbReference>
<dbReference type="AlphaFoldDB" id="A0A2K1JP27"/>
<feature type="compositionally biased region" description="Basic and acidic residues" evidence="1">
    <location>
        <begin position="637"/>
        <end position="650"/>
    </location>
</feature>
<reference evidence="3" key="3">
    <citation type="submission" date="2020-12" db="UniProtKB">
        <authorList>
            <consortium name="EnsemblPlants"/>
        </authorList>
    </citation>
    <scope>IDENTIFICATION</scope>
</reference>
<evidence type="ECO:0000313" key="2">
    <source>
        <dbReference type="EMBL" id="PNR43305.1"/>
    </source>
</evidence>
<feature type="region of interest" description="Disordered" evidence="1">
    <location>
        <begin position="344"/>
        <end position="598"/>
    </location>
</feature>
<feature type="compositionally biased region" description="Basic and acidic residues" evidence="1">
    <location>
        <begin position="404"/>
        <end position="425"/>
    </location>
</feature>
<dbReference type="EnsemblPlants" id="Pp3c12_1620V3.1">
    <property type="protein sequence ID" value="Pp3c12_1620V3.1"/>
    <property type="gene ID" value="Pp3c12_1620"/>
</dbReference>
<gene>
    <name evidence="3" type="primary">LOC112289815</name>
    <name evidence="2" type="ORF">PHYPA_015685</name>
</gene>
<reference evidence="2 4" key="2">
    <citation type="journal article" date="2018" name="Plant J.">
        <title>The Physcomitrella patens chromosome-scale assembly reveals moss genome structure and evolution.</title>
        <authorList>
            <person name="Lang D."/>
            <person name="Ullrich K.K."/>
            <person name="Murat F."/>
            <person name="Fuchs J."/>
            <person name="Jenkins J."/>
            <person name="Haas F.B."/>
            <person name="Piednoel M."/>
            <person name="Gundlach H."/>
            <person name="Van Bel M."/>
            <person name="Meyberg R."/>
            <person name="Vives C."/>
            <person name="Morata J."/>
            <person name="Symeonidi A."/>
            <person name="Hiss M."/>
            <person name="Muchero W."/>
            <person name="Kamisugi Y."/>
            <person name="Saleh O."/>
            <person name="Blanc G."/>
            <person name="Decker E.L."/>
            <person name="van Gessel N."/>
            <person name="Grimwood J."/>
            <person name="Hayes R.D."/>
            <person name="Graham S.W."/>
            <person name="Gunter L.E."/>
            <person name="McDaniel S.F."/>
            <person name="Hoernstein S.N.W."/>
            <person name="Larsson A."/>
            <person name="Li F.W."/>
            <person name="Perroud P.F."/>
            <person name="Phillips J."/>
            <person name="Ranjan P."/>
            <person name="Rokshar D.S."/>
            <person name="Rothfels C.J."/>
            <person name="Schneider L."/>
            <person name="Shu S."/>
            <person name="Stevenson D.W."/>
            <person name="Thummler F."/>
            <person name="Tillich M."/>
            <person name="Villarreal Aguilar J.C."/>
            <person name="Widiez T."/>
            <person name="Wong G.K."/>
            <person name="Wymore A."/>
            <person name="Zhang Y."/>
            <person name="Zimmer A.D."/>
            <person name="Quatrano R.S."/>
            <person name="Mayer K.F.X."/>
            <person name="Goodstein D."/>
            <person name="Casacuberta J.M."/>
            <person name="Vandepoele K."/>
            <person name="Reski R."/>
            <person name="Cuming A.C."/>
            <person name="Tuskan G.A."/>
            <person name="Maumus F."/>
            <person name="Salse J."/>
            <person name="Schmutz J."/>
            <person name="Rensing S.A."/>
        </authorList>
    </citation>
    <scope>NUCLEOTIDE SEQUENCE [LARGE SCALE GENOMIC DNA]</scope>
    <source>
        <strain evidence="3 4">cv. Gransden 2004</strain>
    </source>
</reference>
<dbReference type="EMBL" id="ABEU02000012">
    <property type="protein sequence ID" value="PNR43305.1"/>
    <property type="molecule type" value="Genomic_DNA"/>
</dbReference>